<evidence type="ECO:0000259" key="3">
    <source>
        <dbReference type="PROSITE" id="PS52015"/>
    </source>
</evidence>
<dbReference type="PROSITE" id="PS52015">
    <property type="entry name" value="TONB_CTD"/>
    <property type="match status" value="1"/>
</dbReference>
<dbReference type="InterPro" id="IPR037682">
    <property type="entry name" value="TonB_C"/>
</dbReference>
<feature type="compositionally biased region" description="Polar residues" evidence="1">
    <location>
        <begin position="59"/>
        <end position="70"/>
    </location>
</feature>
<evidence type="ECO:0000256" key="2">
    <source>
        <dbReference type="SAM" id="Phobius"/>
    </source>
</evidence>
<proteinExistence type="predicted"/>
<feature type="transmembrane region" description="Helical" evidence="2">
    <location>
        <begin position="12"/>
        <end position="35"/>
    </location>
</feature>
<evidence type="ECO:0000313" key="4">
    <source>
        <dbReference type="EMBL" id="KAA5547735.1"/>
    </source>
</evidence>
<feature type="compositionally biased region" description="Basic and acidic residues" evidence="1">
    <location>
        <begin position="116"/>
        <end position="139"/>
    </location>
</feature>
<comment type="caution">
    <text evidence="4">The sequence shown here is derived from an EMBL/GenBank/DDBJ whole genome shotgun (WGS) entry which is preliminary data.</text>
</comment>
<evidence type="ECO:0000256" key="1">
    <source>
        <dbReference type="SAM" id="MobiDB-lite"/>
    </source>
</evidence>
<sequence length="288" mass="31114">MLETSQEQKDRKIALAVSLAFHALLLLLLFYIMAWRAPDPPLPEFGIELNFGMDATGSGDVQSTAVANETPNREDSRPPTKAPTPTKPEVVEPVQTAVKAEPQQALTTNNENPVAFKKEEVKPKPEPPKEEVKVVEKPKSLYPGKTVTNSAGNGTAGTSNRPTGNNNGDDKGAVGDKGDPEGKMEAKNLYGKPGGGGGGPSLQMPGWRYDLKPKDDPYENESGIVKFRITIDSDGNIETVQVVESNVSPQVVKWYRDEVFKTSFSRTNASASTDKGATGTITFIIRSR</sequence>
<feature type="compositionally biased region" description="Basic and acidic residues" evidence="1">
    <location>
        <begin position="168"/>
        <end position="186"/>
    </location>
</feature>
<feature type="domain" description="TonB C-terminal" evidence="3">
    <location>
        <begin position="197"/>
        <end position="288"/>
    </location>
</feature>
<gene>
    <name evidence="4" type="ORF">F0145_07240</name>
</gene>
<organism evidence="4 5">
    <name type="scientific">Adhaeribacter rhizoryzae</name>
    <dbReference type="NCBI Taxonomy" id="2607907"/>
    <lineage>
        <taxon>Bacteria</taxon>
        <taxon>Pseudomonadati</taxon>
        <taxon>Bacteroidota</taxon>
        <taxon>Cytophagia</taxon>
        <taxon>Cytophagales</taxon>
        <taxon>Hymenobacteraceae</taxon>
        <taxon>Adhaeribacter</taxon>
    </lineage>
</organism>
<dbReference type="GO" id="GO:0055085">
    <property type="term" value="P:transmembrane transport"/>
    <property type="evidence" value="ECO:0007669"/>
    <property type="project" value="InterPro"/>
</dbReference>
<keyword evidence="2" id="KW-0472">Membrane</keyword>
<dbReference type="EMBL" id="VWSF01000004">
    <property type="protein sequence ID" value="KAA5547735.1"/>
    <property type="molecule type" value="Genomic_DNA"/>
</dbReference>
<keyword evidence="5" id="KW-1185">Reference proteome</keyword>
<protein>
    <recommendedName>
        <fullName evidence="3">TonB C-terminal domain-containing protein</fullName>
    </recommendedName>
</protein>
<evidence type="ECO:0000313" key="5">
    <source>
        <dbReference type="Proteomes" id="UP000323426"/>
    </source>
</evidence>
<name>A0A5M6DQI7_9BACT</name>
<reference evidence="4 5" key="1">
    <citation type="submission" date="2019-09" db="EMBL/GenBank/DDBJ databases">
        <title>Genome sequence and assembly of Adhaeribacter sp.</title>
        <authorList>
            <person name="Chhetri G."/>
        </authorList>
    </citation>
    <scope>NUCLEOTIDE SEQUENCE [LARGE SCALE GENOMIC DNA]</scope>
    <source>
        <strain evidence="4 5">DK36</strain>
    </source>
</reference>
<feature type="region of interest" description="Disordered" evidence="1">
    <location>
        <begin position="58"/>
        <end position="201"/>
    </location>
</feature>
<keyword evidence="2" id="KW-1133">Transmembrane helix</keyword>
<dbReference type="Proteomes" id="UP000323426">
    <property type="component" value="Unassembled WGS sequence"/>
</dbReference>
<feature type="compositionally biased region" description="Polar residues" evidence="1">
    <location>
        <begin position="146"/>
        <end position="163"/>
    </location>
</feature>
<keyword evidence="2" id="KW-0812">Transmembrane</keyword>
<dbReference type="AlphaFoldDB" id="A0A5M6DQI7"/>
<dbReference type="RefSeq" id="WP_150087653.1">
    <property type="nucleotide sequence ID" value="NZ_VWSF01000004.1"/>
</dbReference>
<accession>A0A5M6DQI7</accession>